<name>A0AAD3SWH0_NEPGR</name>
<evidence type="ECO:0000313" key="1">
    <source>
        <dbReference type="EMBL" id="GMH19398.1"/>
    </source>
</evidence>
<dbReference type="AlphaFoldDB" id="A0AAD3SWH0"/>
<accession>A0AAD3SWH0</accession>
<keyword evidence="2" id="KW-1185">Reference proteome</keyword>
<dbReference type="EMBL" id="BSYO01000020">
    <property type="protein sequence ID" value="GMH19398.1"/>
    <property type="molecule type" value="Genomic_DNA"/>
</dbReference>
<organism evidence="1 2">
    <name type="scientific">Nepenthes gracilis</name>
    <name type="common">Slender pitcher plant</name>
    <dbReference type="NCBI Taxonomy" id="150966"/>
    <lineage>
        <taxon>Eukaryota</taxon>
        <taxon>Viridiplantae</taxon>
        <taxon>Streptophyta</taxon>
        <taxon>Embryophyta</taxon>
        <taxon>Tracheophyta</taxon>
        <taxon>Spermatophyta</taxon>
        <taxon>Magnoliopsida</taxon>
        <taxon>eudicotyledons</taxon>
        <taxon>Gunneridae</taxon>
        <taxon>Pentapetalae</taxon>
        <taxon>Caryophyllales</taxon>
        <taxon>Nepenthaceae</taxon>
        <taxon>Nepenthes</taxon>
    </lineage>
</organism>
<comment type="caution">
    <text evidence="1">The sequence shown here is derived from an EMBL/GenBank/DDBJ whole genome shotgun (WGS) entry which is preliminary data.</text>
</comment>
<evidence type="ECO:0000313" key="2">
    <source>
        <dbReference type="Proteomes" id="UP001279734"/>
    </source>
</evidence>
<reference evidence="1" key="1">
    <citation type="submission" date="2023-05" db="EMBL/GenBank/DDBJ databases">
        <title>Nepenthes gracilis genome sequencing.</title>
        <authorList>
            <person name="Fukushima K."/>
        </authorList>
    </citation>
    <scope>NUCLEOTIDE SEQUENCE</scope>
    <source>
        <strain evidence="1">SING2019-196</strain>
    </source>
</reference>
<proteinExistence type="predicted"/>
<protein>
    <submittedName>
        <fullName evidence="1">Uncharacterized protein</fullName>
    </submittedName>
</protein>
<dbReference type="Proteomes" id="UP001279734">
    <property type="component" value="Unassembled WGS sequence"/>
</dbReference>
<gene>
    <name evidence="1" type="ORF">Nepgr_021239</name>
</gene>
<sequence length="90" mass="10235">MMKTEGYGFGYCKFQSFFGDAPDLQPLTTPVGSLVYYWIFFGYHWPPLENRVNMDICNNGPFVIASYSDLSTSKEDVVLAPRPRSHGRTT</sequence>